<keyword evidence="1" id="KW-1133">Transmembrane helix</keyword>
<evidence type="ECO:0000313" key="3">
    <source>
        <dbReference type="Proteomes" id="UP000574133"/>
    </source>
</evidence>
<dbReference type="AlphaFoldDB" id="A0A841TA59"/>
<accession>A0A841TA59</accession>
<sequence length="60" mass="6310">MNGQFLASVILIFLGLCFIAVSAMLLTKDKKKPGYGFLTLGVLLACASIILILAIDTGHA</sequence>
<feature type="transmembrane region" description="Helical" evidence="1">
    <location>
        <begin position="34"/>
        <end position="55"/>
    </location>
</feature>
<keyword evidence="1" id="KW-0812">Transmembrane</keyword>
<gene>
    <name evidence="2" type="ORF">H4Q31_06330</name>
</gene>
<comment type="caution">
    <text evidence="2">The sequence shown here is derived from an EMBL/GenBank/DDBJ whole genome shotgun (WGS) entry which is preliminary data.</text>
</comment>
<dbReference type="EMBL" id="JACJVN010000024">
    <property type="protein sequence ID" value="MBB6676946.1"/>
    <property type="molecule type" value="Genomic_DNA"/>
</dbReference>
<evidence type="ECO:0000256" key="1">
    <source>
        <dbReference type="SAM" id="Phobius"/>
    </source>
</evidence>
<dbReference type="RefSeq" id="WP_185178229.1">
    <property type="nucleotide sequence ID" value="NZ_CBCSEP010000008.1"/>
</dbReference>
<proteinExistence type="predicted"/>
<dbReference type="Proteomes" id="UP000574133">
    <property type="component" value="Unassembled WGS sequence"/>
</dbReference>
<name>A0A841TA59_9BACL</name>
<evidence type="ECO:0000313" key="2">
    <source>
        <dbReference type="EMBL" id="MBB6676946.1"/>
    </source>
</evidence>
<protein>
    <submittedName>
        <fullName evidence="2">Uncharacterized protein</fullName>
    </submittedName>
</protein>
<keyword evidence="1" id="KW-0472">Membrane</keyword>
<keyword evidence="3" id="KW-1185">Reference proteome</keyword>
<organism evidence="2 3">
    <name type="scientific">Cohnella lubricantis</name>
    <dbReference type="NCBI Taxonomy" id="2163172"/>
    <lineage>
        <taxon>Bacteria</taxon>
        <taxon>Bacillati</taxon>
        <taxon>Bacillota</taxon>
        <taxon>Bacilli</taxon>
        <taxon>Bacillales</taxon>
        <taxon>Paenibacillaceae</taxon>
        <taxon>Cohnella</taxon>
    </lineage>
</organism>
<feature type="transmembrane region" description="Helical" evidence="1">
    <location>
        <begin position="6"/>
        <end position="27"/>
    </location>
</feature>
<reference evidence="2 3" key="1">
    <citation type="submission" date="2020-08" db="EMBL/GenBank/DDBJ databases">
        <title>Cohnella phylogeny.</title>
        <authorList>
            <person name="Dunlap C."/>
        </authorList>
    </citation>
    <scope>NUCLEOTIDE SEQUENCE [LARGE SCALE GENOMIC DNA]</scope>
    <source>
        <strain evidence="2 3">DSM 103658</strain>
    </source>
</reference>